<proteinExistence type="predicted"/>
<gene>
    <name evidence="1" type="ORF">ACJEBM_07285</name>
</gene>
<sequence length="79" mass="8547">MFLEITGFLASGSADSSIKFELDIAQEYEQAVMDVLGWESLAAEADGELPLTSEQVQQIAEAINEQLPTALDLFIGVRA</sequence>
<evidence type="ECO:0000313" key="1">
    <source>
        <dbReference type="EMBL" id="MFK9080476.1"/>
    </source>
</evidence>
<protein>
    <submittedName>
        <fullName evidence="1">Pyocin S6 family toxin immunity protein</fullName>
    </submittedName>
</protein>
<comment type="caution">
    <text evidence="1">The sequence shown here is derived from an EMBL/GenBank/DDBJ whole genome shotgun (WGS) entry which is preliminary data.</text>
</comment>
<keyword evidence="2" id="KW-1185">Reference proteome</keyword>
<accession>A0ACC7MQ11</accession>
<reference evidence="1" key="1">
    <citation type="submission" date="2024-11" db="EMBL/GenBank/DDBJ databases">
        <authorList>
            <person name="Lucas J.A."/>
        </authorList>
    </citation>
    <scope>NUCLEOTIDE SEQUENCE</scope>
    <source>
        <strain evidence="1">Z 8.8</strain>
    </source>
</reference>
<name>A0ACC7MQ11_9PSED</name>
<organism evidence="1 2">
    <name type="scientific">Pseudomonas neuropathica</name>
    <dbReference type="NCBI Taxonomy" id="2730425"/>
    <lineage>
        <taxon>Bacteria</taxon>
        <taxon>Pseudomonadati</taxon>
        <taxon>Pseudomonadota</taxon>
        <taxon>Gammaproteobacteria</taxon>
        <taxon>Pseudomonadales</taxon>
        <taxon>Pseudomonadaceae</taxon>
        <taxon>Pseudomonas</taxon>
    </lineage>
</organism>
<evidence type="ECO:0000313" key="2">
    <source>
        <dbReference type="Proteomes" id="UP001622950"/>
    </source>
</evidence>
<dbReference type="EMBL" id="JBJHQE010000008">
    <property type="protein sequence ID" value="MFK9080476.1"/>
    <property type="molecule type" value="Genomic_DNA"/>
</dbReference>
<dbReference type="Proteomes" id="UP001622950">
    <property type="component" value="Unassembled WGS sequence"/>
</dbReference>